<dbReference type="EMBL" id="PVZG01000004">
    <property type="protein sequence ID" value="PRY30640.1"/>
    <property type="molecule type" value="Genomic_DNA"/>
</dbReference>
<sequence>MIEEIEARLAEVAGLVREAELLRGRRAELDRRHAEHAAAVAELRRSWAGEVRDVERLESASLSRVLLALRGAYSEEMSRERAEADAARYRVAEAESRLAAIQSEREAVAARLTALADVPARFAAAIDDKERHLLGSGDPQAARLLVLADERGRVEAELRELHEAVRAAEAALGALGELRRQLDLASSRQTTDNLLGGAVSVGQPHWLDAVGWAASNADRCLAVLHAELTDVGLARPLGNIPRPITRPAGFQAVFFSNLLIREQINRASRDADESLRLIAAIHRDVALRAQAARSRWNALHSERQHLITT</sequence>
<accession>A0A2T0SB42</accession>
<dbReference type="Proteomes" id="UP000239209">
    <property type="component" value="Unassembled WGS sequence"/>
</dbReference>
<dbReference type="OrthoDB" id="3540923at2"/>
<comment type="caution">
    <text evidence="2">The sequence shown here is derived from an EMBL/GenBank/DDBJ whole genome shotgun (WGS) entry which is preliminary data.</text>
</comment>
<protein>
    <submittedName>
        <fullName evidence="2">Uncharacterized protein</fullName>
    </submittedName>
</protein>
<proteinExistence type="predicted"/>
<evidence type="ECO:0000313" key="3">
    <source>
        <dbReference type="Proteomes" id="UP000239209"/>
    </source>
</evidence>
<reference evidence="2 3" key="1">
    <citation type="submission" date="2018-03" db="EMBL/GenBank/DDBJ databases">
        <title>Genomic Encyclopedia of Archaeal and Bacterial Type Strains, Phase II (KMG-II): from individual species to whole genera.</title>
        <authorList>
            <person name="Goeker M."/>
        </authorList>
    </citation>
    <scope>NUCLEOTIDE SEQUENCE [LARGE SCALE GENOMIC DNA]</scope>
    <source>
        <strain evidence="2 3">DSM 45348</strain>
    </source>
</reference>
<dbReference type="AlphaFoldDB" id="A0A2T0SB42"/>
<name>A0A2T0SB42_9ACTN</name>
<keyword evidence="3" id="KW-1185">Reference proteome</keyword>
<dbReference type="RefSeq" id="WP_106126260.1">
    <property type="nucleotide sequence ID" value="NZ_PVZG01000004.1"/>
</dbReference>
<keyword evidence="1" id="KW-0175">Coiled coil</keyword>
<organism evidence="2 3">
    <name type="scientific">Pseudosporangium ferrugineum</name>
    <dbReference type="NCBI Taxonomy" id="439699"/>
    <lineage>
        <taxon>Bacteria</taxon>
        <taxon>Bacillati</taxon>
        <taxon>Actinomycetota</taxon>
        <taxon>Actinomycetes</taxon>
        <taxon>Micromonosporales</taxon>
        <taxon>Micromonosporaceae</taxon>
        <taxon>Pseudosporangium</taxon>
    </lineage>
</organism>
<evidence type="ECO:0000256" key="1">
    <source>
        <dbReference type="SAM" id="Coils"/>
    </source>
</evidence>
<evidence type="ECO:0000313" key="2">
    <source>
        <dbReference type="EMBL" id="PRY30640.1"/>
    </source>
</evidence>
<feature type="coiled-coil region" evidence="1">
    <location>
        <begin position="77"/>
        <end position="111"/>
    </location>
</feature>
<gene>
    <name evidence="2" type="ORF">CLV70_104192</name>
</gene>